<gene>
    <name evidence="2" type="ORF">LOM8899_04557</name>
</gene>
<dbReference type="InterPro" id="IPR036397">
    <property type="entry name" value="RNaseH_sf"/>
</dbReference>
<dbReference type="SUPFAM" id="SSF53098">
    <property type="entry name" value="Ribonuclease H-like"/>
    <property type="match status" value="1"/>
</dbReference>
<dbReference type="AlphaFoldDB" id="A0A238LL31"/>
<dbReference type="PANTHER" id="PTHR47515:SF1">
    <property type="entry name" value="BLR2054 PROTEIN"/>
    <property type="match status" value="1"/>
</dbReference>
<dbReference type="InterPro" id="IPR001584">
    <property type="entry name" value="Integrase_cat-core"/>
</dbReference>
<protein>
    <submittedName>
        <fullName evidence="2">Integrase core domain protein</fullName>
    </submittedName>
</protein>
<accession>A0A238LL31</accession>
<dbReference type="Proteomes" id="UP000201613">
    <property type="component" value="Unassembled WGS sequence"/>
</dbReference>
<dbReference type="PROSITE" id="PS50994">
    <property type="entry name" value="INTEGRASE"/>
    <property type="match status" value="1"/>
</dbReference>
<dbReference type="EMBL" id="FXZK01000032">
    <property type="protein sequence ID" value="SMY10381.1"/>
    <property type="molecule type" value="Genomic_DNA"/>
</dbReference>
<sequence>MLRGTPSFIGSDNYPEFIARALQDWIKAVGAKTAYIESGSTWENGYCESFNARLRDEFLNAEILSSLREAQIMIKEWRKHYNTIRPHRAVRHLPPTLEAVVQINKRPIV</sequence>
<organism evidence="2 3">
    <name type="scientific">Flavimaricola marinus</name>
    <dbReference type="NCBI Taxonomy" id="1819565"/>
    <lineage>
        <taxon>Bacteria</taxon>
        <taxon>Pseudomonadati</taxon>
        <taxon>Pseudomonadota</taxon>
        <taxon>Alphaproteobacteria</taxon>
        <taxon>Rhodobacterales</taxon>
        <taxon>Paracoccaceae</taxon>
        <taxon>Flavimaricola</taxon>
    </lineage>
</organism>
<dbReference type="GO" id="GO:0015074">
    <property type="term" value="P:DNA integration"/>
    <property type="evidence" value="ECO:0007669"/>
    <property type="project" value="InterPro"/>
</dbReference>
<proteinExistence type="predicted"/>
<dbReference type="Gene3D" id="3.30.420.10">
    <property type="entry name" value="Ribonuclease H-like superfamily/Ribonuclease H"/>
    <property type="match status" value="1"/>
</dbReference>
<dbReference type="PANTHER" id="PTHR47515">
    <property type="entry name" value="LOW CALCIUM RESPONSE LOCUS PROTEIN T"/>
    <property type="match status" value="1"/>
</dbReference>
<evidence type="ECO:0000313" key="2">
    <source>
        <dbReference type="EMBL" id="SMY10381.1"/>
    </source>
</evidence>
<keyword evidence="3" id="KW-1185">Reference proteome</keyword>
<dbReference type="InterPro" id="IPR012337">
    <property type="entry name" value="RNaseH-like_sf"/>
</dbReference>
<evidence type="ECO:0000259" key="1">
    <source>
        <dbReference type="PROSITE" id="PS50994"/>
    </source>
</evidence>
<dbReference type="Pfam" id="PF13683">
    <property type="entry name" value="rve_3"/>
    <property type="match status" value="1"/>
</dbReference>
<feature type="domain" description="Integrase catalytic" evidence="1">
    <location>
        <begin position="1"/>
        <end position="102"/>
    </location>
</feature>
<name>A0A238LL31_9RHOB</name>
<evidence type="ECO:0000313" key="3">
    <source>
        <dbReference type="Proteomes" id="UP000201613"/>
    </source>
</evidence>
<dbReference type="GO" id="GO:0003676">
    <property type="term" value="F:nucleic acid binding"/>
    <property type="evidence" value="ECO:0007669"/>
    <property type="project" value="InterPro"/>
</dbReference>
<reference evidence="2 3" key="1">
    <citation type="submission" date="2017-05" db="EMBL/GenBank/DDBJ databases">
        <authorList>
            <person name="Song R."/>
            <person name="Chenine A.L."/>
            <person name="Ruprecht R.M."/>
        </authorList>
    </citation>
    <scope>NUCLEOTIDE SEQUENCE [LARGE SCALE GENOMIC DNA]</scope>
    <source>
        <strain evidence="2 3">CECT 8899</strain>
    </source>
</reference>